<evidence type="ECO:0000256" key="2">
    <source>
        <dbReference type="ARBA" id="ARBA00022692"/>
    </source>
</evidence>
<evidence type="ECO:0000313" key="8">
    <source>
        <dbReference type="Proteomes" id="UP000095488"/>
    </source>
</evidence>
<proteinExistence type="predicted"/>
<sequence length="346" mass="39799">MIKIDEFQREFFDILVETKGFFIEEIGDANASIWIATKTLDSGLTYSIIISDKNNKEKNNKRAYDYLKQRGGEFSLSNIIVFNKKIQDKFVKFKESNEVLVDLHSEKIYGYDEKNGIFLNEIINSIFENKYIRKDKYYKTIGINEFTKYIIFILMVAATITFLVVMLVEKEHVVMFFNTGPDLFKETMSGNIFLIGSGRIFEIIKDVLFKDGIISLIVDLYVLYLLIGVIDSFEDKNKLIIMYLIVAFLAGLFNLFFIPYMSLTISIAGAILGVLGLTLFLALKERKTLGKWLMVNVIILICIYIVVGIPSLCNYYTTQCIDLSIGFLIGVILYKANLLKSHFYNF</sequence>
<dbReference type="InterPro" id="IPR035952">
    <property type="entry name" value="Rhomboid-like_sf"/>
</dbReference>
<name>A0ABP2ASF4_SARVE</name>
<feature type="transmembrane region" description="Helical" evidence="5">
    <location>
        <begin position="207"/>
        <end position="227"/>
    </location>
</feature>
<protein>
    <recommendedName>
        <fullName evidence="6">Peptidase S54 rhomboid domain-containing protein</fullName>
    </recommendedName>
</protein>
<evidence type="ECO:0000259" key="6">
    <source>
        <dbReference type="Pfam" id="PF01694"/>
    </source>
</evidence>
<dbReference type="Proteomes" id="UP000095488">
    <property type="component" value="Unassembled WGS sequence"/>
</dbReference>
<feature type="transmembrane region" description="Helical" evidence="5">
    <location>
        <begin position="239"/>
        <end position="257"/>
    </location>
</feature>
<feature type="transmembrane region" description="Helical" evidence="5">
    <location>
        <begin position="315"/>
        <end position="334"/>
    </location>
</feature>
<evidence type="ECO:0000256" key="5">
    <source>
        <dbReference type="SAM" id="Phobius"/>
    </source>
</evidence>
<feature type="transmembrane region" description="Helical" evidence="5">
    <location>
        <begin position="149"/>
        <end position="168"/>
    </location>
</feature>
<dbReference type="SUPFAM" id="SSF144091">
    <property type="entry name" value="Rhomboid-like"/>
    <property type="match status" value="1"/>
</dbReference>
<dbReference type="RefSeq" id="WP_055257773.1">
    <property type="nucleotide sequence ID" value="NZ_CABIXL010000002.1"/>
</dbReference>
<comment type="caution">
    <text evidence="7">The sequence shown here is derived from an EMBL/GenBank/DDBJ whole genome shotgun (WGS) entry which is preliminary data.</text>
</comment>
<keyword evidence="4 5" id="KW-0472">Membrane</keyword>
<dbReference type="Pfam" id="PF01694">
    <property type="entry name" value="Rhomboid"/>
    <property type="match status" value="1"/>
</dbReference>
<keyword evidence="8" id="KW-1185">Reference proteome</keyword>
<evidence type="ECO:0000256" key="3">
    <source>
        <dbReference type="ARBA" id="ARBA00022989"/>
    </source>
</evidence>
<dbReference type="EMBL" id="CYZR01000002">
    <property type="protein sequence ID" value="CUN65230.1"/>
    <property type="molecule type" value="Genomic_DNA"/>
</dbReference>
<evidence type="ECO:0000256" key="1">
    <source>
        <dbReference type="ARBA" id="ARBA00004141"/>
    </source>
</evidence>
<keyword evidence="3 5" id="KW-1133">Transmembrane helix</keyword>
<accession>A0ABP2ASF4</accession>
<gene>
    <name evidence="7" type="ORF">ERS852473_00750</name>
</gene>
<keyword evidence="2 5" id="KW-0812">Transmembrane</keyword>
<dbReference type="Gene3D" id="1.20.1540.10">
    <property type="entry name" value="Rhomboid-like"/>
    <property type="match status" value="1"/>
</dbReference>
<reference evidence="7 8" key="1">
    <citation type="submission" date="2015-09" db="EMBL/GenBank/DDBJ databases">
        <authorList>
            <consortium name="Pathogen Informatics"/>
            <person name="Wu L."/>
            <person name="Ma J."/>
        </authorList>
    </citation>
    <scope>NUCLEOTIDE SEQUENCE [LARGE SCALE GENOMIC DNA]</scope>
    <source>
        <strain evidence="7 8">2789STDY5834858</strain>
    </source>
</reference>
<feature type="transmembrane region" description="Helical" evidence="5">
    <location>
        <begin position="263"/>
        <end position="283"/>
    </location>
</feature>
<comment type="subcellular location">
    <subcellularLocation>
        <location evidence="1">Membrane</location>
        <topology evidence="1">Multi-pass membrane protein</topology>
    </subcellularLocation>
</comment>
<organism evidence="7 8">
    <name type="scientific">Sarcina ventriculi</name>
    <name type="common">Clostridium ventriculi</name>
    <dbReference type="NCBI Taxonomy" id="1267"/>
    <lineage>
        <taxon>Bacteria</taxon>
        <taxon>Bacillati</taxon>
        <taxon>Bacillota</taxon>
        <taxon>Clostridia</taxon>
        <taxon>Eubacteriales</taxon>
        <taxon>Clostridiaceae</taxon>
        <taxon>Sarcina</taxon>
    </lineage>
</organism>
<feature type="domain" description="Peptidase S54 rhomboid" evidence="6">
    <location>
        <begin position="200"/>
        <end position="331"/>
    </location>
</feature>
<evidence type="ECO:0000313" key="7">
    <source>
        <dbReference type="EMBL" id="CUN65230.1"/>
    </source>
</evidence>
<evidence type="ECO:0000256" key="4">
    <source>
        <dbReference type="ARBA" id="ARBA00023136"/>
    </source>
</evidence>
<dbReference type="InterPro" id="IPR022764">
    <property type="entry name" value="Peptidase_S54_rhomboid_dom"/>
</dbReference>
<feature type="transmembrane region" description="Helical" evidence="5">
    <location>
        <begin position="292"/>
        <end position="309"/>
    </location>
</feature>